<dbReference type="Pfam" id="PF06133">
    <property type="entry name" value="Com_YlbF"/>
    <property type="match status" value="1"/>
</dbReference>
<dbReference type="InterPro" id="IPR023378">
    <property type="entry name" value="YheA/YmcA-like_dom_sf"/>
</dbReference>
<gene>
    <name evidence="1" type="ORF">EHS13_19730</name>
</gene>
<dbReference type="AlphaFoldDB" id="A0A6B8RNK6"/>
<dbReference type="RefSeq" id="WP_155702055.1">
    <property type="nucleotide sequence ID" value="NZ_CP034235.1"/>
</dbReference>
<proteinExistence type="predicted"/>
<dbReference type="SUPFAM" id="SSF158622">
    <property type="entry name" value="YheA/YmcA-like"/>
    <property type="match status" value="1"/>
</dbReference>
<name>A0A6B8RNK6_9BACL</name>
<accession>A0A6B8RNK6</accession>
<dbReference type="Proteomes" id="UP000426246">
    <property type="component" value="Chromosome"/>
</dbReference>
<dbReference type="EMBL" id="CP034235">
    <property type="protein sequence ID" value="QGQ96956.1"/>
    <property type="molecule type" value="Genomic_DNA"/>
</dbReference>
<protein>
    <submittedName>
        <fullName evidence="1">YlbF family regulator</fullName>
    </submittedName>
</protein>
<dbReference type="Gene3D" id="1.20.1500.10">
    <property type="entry name" value="YheA/YmcA-like"/>
    <property type="match status" value="1"/>
</dbReference>
<evidence type="ECO:0000313" key="2">
    <source>
        <dbReference type="Proteomes" id="UP000426246"/>
    </source>
</evidence>
<dbReference type="PANTHER" id="PTHR38448:SF2">
    <property type="entry name" value="REGULATORY PROTEIN YLBF"/>
    <property type="match status" value="1"/>
</dbReference>
<dbReference type="PANTHER" id="PTHR38448">
    <property type="entry name" value="REGULATORY PROTEIN YLBF-RELATED"/>
    <property type="match status" value="1"/>
</dbReference>
<evidence type="ECO:0000313" key="1">
    <source>
        <dbReference type="EMBL" id="QGQ96956.1"/>
    </source>
</evidence>
<dbReference type="InterPro" id="IPR010368">
    <property type="entry name" value="Com_YlbF"/>
</dbReference>
<dbReference type="OrthoDB" id="2157513at2"/>
<organism evidence="1 2">
    <name type="scientific">Paenibacillus psychroresistens</name>
    <dbReference type="NCBI Taxonomy" id="1778678"/>
    <lineage>
        <taxon>Bacteria</taxon>
        <taxon>Bacillati</taxon>
        <taxon>Bacillota</taxon>
        <taxon>Bacilli</taxon>
        <taxon>Bacillales</taxon>
        <taxon>Paenibacillaceae</taxon>
        <taxon>Paenibacillus</taxon>
    </lineage>
</organism>
<sequence>MALMEANALDMSTILLQAYELGDWINGSVEVAEYLQAKHEMEHDNSVKEIIRSFAKKKELFEECERFGHFHPDYNSAMEQVQKVQEQMEQNQVWSRFNQAEHQLDDLLYTVSKTIAHSVSMTIKVPSNVMQPDNGCSSGGCSTGGGCSGKCG</sequence>
<dbReference type="KEGG" id="ppsc:EHS13_19730"/>
<dbReference type="InterPro" id="IPR052767">
    <property type="entry name" value="Bact_com_dev_regulator"/>
</dbReference>
<keyword evidence="2" id="KW-1185">Reference proteome</keyword>
<reference evidence="2" key="1">
    <citation type="submission" date="2018-11" db="EMBL/GenBank/DDBJ databases">
        <title>Complete genome sequence of Paenibacillus sp. ML311-T8.</title>
        <authorList>
            <person name="Nam Y.-D."/>
            <person name="Kang J."/>
            <person name="Chung W.-H."/>
            <person name="Park Y.S."/>
        </authorList>
    </citation>
    <scope>NUCLEOTIDE SEQUENCE [LARGE SCALE GENOMIC DNA]</scope>
    <source>
        <strain evidence="2">ML311-T8</strain>
    </source>
</reference>